<name>A0A7W3PLH7_9MICO</name>
<feature type="transmembrane region" description="Helical" evidence="1">
    <location>
        <begin position="65"/>
        <end position="83"/>
    </location>
</feature>
<comment type="caution">
    <text evidence="2">The sequence shown here is derived from an EMBL/GenBank/DDBJ whole genome shotgun (WGS) entry which is preliminary data.</text>
</comment>
<keyword evidence="3" id="KW-1185">Reference proteome</keyword>
<evidence type="ECO:0000313" key="2">
    <source>
        <dbReference type="EMBL" id="MBA8815864.1"/>
    </source>
</evidence>
<keyword evidence="1" id="KW-0472">Membrane</keyword>
<feature type="transmembrane region" description="Helical" evidence="1">
    <location>
        <begin position="7"/>
        <end position="31"/>
    </location>
</feature>
<organism evidence="2 3">
    <name type="scientific">Microbacterium halimionae</name>
    <dbReference type="NCBI Taxonomy" id="1526413"/>
    <lineage>
        <taxon>Bacteria</taxon>
        <taxon>Bacillati</taxon>
        <taxon>Actinomycetota</taxon>
        <taxon>Actinomycetes</taxon>
        <taxon>Micrococcales</taxon>
        <taxon>Microbacteriaceae</taxon>
        <taxon>Microbacterium</taxon>
    </lineage>
</organism>
<gene>
    <name evidence="2" type="ORF">FHX48_000916</name>
</gene>
<dbReference type="EMBL" id="JACGWY010000001">
    <property type="protein sequence ID" value="MBA8815864.1"/>
    <property type="molecule type" value="Genomic_DNA"/>
</dbReference>
<reference evidence="2 3" key="1">
    <citation type="submission" date="2020-07" db="EMBL/GenBank/DDBJ databases">
        <title>Sequencing the genomes of 1000 actinobacteria strains.</title>
        <authorList>
            <person name="Klenk H.-P."/>
        </authorList>
    </citation>
    <scope>NUCLEOTIDE SEQUENCE [LARGE SCALE GENOMIC DNA]</scope>
    <source>
        <strain evidence="2 3">DSM 27576</strain>
    </source>
</reference>
<proteinExistence type="predicted"/>
<dbReference type="AlphaFoldDB" id="A0A7W3PLH7"/>
<keyword evidence="1" id="KW-0812">Transmembrane</keyword>
<sequence length="118" mass="12174">MAARRPFGVTLVALFAWITGVLQIVTGILALFGGAAIVGLVAIAVGAITILVSLGLFGGSRGSRILVTIVFIINIAGSIALMITGDYSFWTALGSAFLPVIALILLYTGRANSFFGRS</sequence>
<accession>A0A7W3PLH7</accession>
<dbReference type="RefSeq" id="WP_167048981.1">
    <property type="nucleotide sequence ID" value="NZ_JAAOZB010000002.1"/>
</dbReference>
<evidence type="ECO:0000313" key="3">
    <source>
        <dbReference type="Proteomes" id="UP000526083"/>
    </source>
</evidence>
<keyword evidence="2" id="KW-0808">Transferase</keyword>
<keyword evidence="1" id="KW-1133">Transmembrane helix</keyword>
<feature type="transmembrane region" description="Helical" evidence="1">
    <location>
        <begin position="89"/>
        <end position="108"/>
    </location>
</feature>
<dbReference type="GO" id="GO:0016740">
    <property type="term" value="F:transferase activity"/>
    <property type="evidence" value="ECO:0007669"/>
    <property type="project" value="UniProtKB-KW"/>
</dbReference>
<protein>
    <submittedName>
        <fullName evidence="2">Glucan phosphoethanolaminetransferase (Alkaline phosphatase superfamily)</fullName>
    </submittedName>
</protein>
<dbReference type="Proteomes" id="UP000526083">
    <property type="component" value="Unassembled WGS sequence"/>
</dbReference>
<evidence type="ECO:0000256" key="1">
    <source>
        <dbReference type="SAM" id="Phobius"/>
    </source>
</evidence>
<feature type="transmembrane region" description="Helical" evidence="1">
    <location>
        <begin position="37"/>
        <end position="58"/>
    </location>
</feature>